<sequence>MRPPIPDHRHLIAHQAARPPGHEVYDEPRPARCTARTYGGDVVTLDGAVTARARGMLAFTAEYPGWGEWTAWVDQECCEPI</sequence>
<feature type="region of interest" description="Disordered" evidence="1">
    <location>
        <begin position="1"/>
        <end position="26"/>
    </location>
</feature>
<evidence type="ECO:0000313" key="3">
    <source>
        <dbReference type="Proteomes" id="UP000757540"/>
    </source>
</evidence>
<gene>
    <name evidence="2" type="ORF">HDG69_002822</name>
</gene>
<name>A0ABX2A8S4_9MICO</name>
<keyword evidence="3" id="KW-1185">Reference proteome</keyword>
<evidence type="ECO:0000313" key="2">
    <source>
        <dbReference type="EMBL" id="NOV98237.1"/>
    </source>
</evidence>
<dbReference type="EMBL" id="JABEZU010000003">
    <property type="protein sequence ID" value="NOV98237.1"/>
    <property type="molecule type" value="Genomic_DNA"/>
</dbReference>
<accession>A0ABX2A8S4</accession>
<evidence type="ECO:0000256" key="1">
    <source>
        <dbReference type="SAM" id="MobiDB-lite"/>
    </source>
</evidence>
<feature type="compositionally biased region" description="Basic and acidic residues" evidence="1">
    <location>
        <begin position="1"/>
        <end position="10"/>
    </location>
</feature>
<organism evidence="2 3">
    <name type="scientific">Isoptericola halotolerans</name>
    <dbReference type="NCBI Taxonomy" id="300560"/>
    <lineage>
        <taxon>Bacteria</taxon>
        <taxon>Bacillati</taxon>
        <taxon>Actinomycetota</taxon>
        <taxon>Actinomycetes</taxon>
        <taxon>Micrococcales</taxon>
        <taxon>Promicromonosporaceae</taxon>
        <taxon>Isoptericola</taxon>
    </lineage>
</organism>
<comment type="caution">
    <text evidence="2">The sequence shown here is derived from an EMBL/GenBank/DDBJ whole genome shotgun (WGS) entry which is preliminary data.</text>
</comment>
<reference evidence="2 3" key="1">
    <citation type="submission" date="2020-05" db="EMBL/GenBank/DDBJ databases">
        <title>Genomic Encyclopedia of Type Strains, Phase III (KMG-III): the genomes of soil and plant-associated and newly described type strains.</title>
        <authorList>
            <person name="Whitman W."/>
        </authorList>
    </citation>
    <scope>NUCLEOTIDE SEQUENCE [LARGE SCALE GENOMIC DNA]</scope>
    <source>
        <strain evidence="2 3">KCTC 19046</strain>
    </source>
</reference>
<proteinExistence type="predicted"/>
<protein>
    <submittedName>
        <fullName evidence="2">Uncharacterized protein</fullName>
    </submittedName>
</protein>
<dbReference type="Proteomes" id="UP000757540">
    <property type="component" value="Unassembled WGS sequence"/>
</dbReference>
<dbReference type="RefSeq" id="WP_171784448.1">
    <property type="nucleotide sequence ID" value="NZ_BAAAML010000023.1"/>
</dbReference>